<dbReference type="Gene3D" id="3.40.50.300">
    <property type="entry name" value="P-loop containing nucleotide triphosphate hydrolases"/>
    <property type="match status" value="2"/>
</dbReference>
<dbReference type="InParanoid" id="A0A6N7F0Q4"/>
<dbReference type="GO" id="GO:0006605">
    <property type="term" value="P:protein targeting"/>
    <property type="evidence" value="ECO:0007669"/>
    <property type="project" value="UniProtKB-UniRule"/>
</dbReference>
<dbReference type="InterPro" id="IPR011130">
    <property type="entry name" value="SecA_preprotein_X-link_dom"/>
</dbReference>
<dbReference type="GO" id="GO:0005886">
    <property type="term" value="C:plasma membrane"/>
    <property type="evidence" value="ECO:0007669"/>
    <property type="project" value="UniProtKB-SubCell"/>
</dbReference>
<keyword evidence="11 14" id="KW-1278">Translocase</keyword>
<evidence type="ECO:0000259" key="18">
    <source>
        <dbReference type="PROSITE" id="PS51196"/>
    </source>
</evidence>
<dbReference type="PROSITE" id="PS01312">
    <property type="entry name" value="SECA"/>
    <property type="match status" value="1"/>
</dbReference>
<feature type="binding site" evidence="14">
    <location>
        <position position="507"/>
    </location>
    <ligand>
        <name>ATP</name>
        <dbReference type="ChEBI" id="CHEBI:30616"/>
    </ligand>
</feature>
<dbReference type="Pfam" id="PF07517">
    <property type="entry name" value="SecA_DEAD"/>
    <property type="match status" value="1"/>
</dbReference>
<dbReference type="InterPro" id="IPR011115">
    <property type="entry name" value="SecA_DEAD"/>
</dbReference>
<name>A0A6N7F0Q4_9GAMM</name>
<dbReference type="GO" id="GO:0046872">
    <property type="term" value="F:metal ion binding"/>
    <property type="evidence" value="ECO:0007669"/>
    <property type="project" value="UniProtKB-KW"/>
</dbReference>
<dbReference type="NCBIfam" id="NF009538">
    <property type="entry name" value="PRK12904.1"/>
    <property type="match status" value="1"/>
</dbReference>
<comment type="subunit">
    <text evidence="14">Monomer and homodimer. Part of the essential Sec protein translocation apparatus which comprises SecA, SecYEG and auxiliary proteins SecDF-YajC and YidC.</text>
</comment>
<dbReference type="CDD" id="cd17928">
    <property type="entry name" value="DEXDc_SecA"/>
    <property type="match status" value="1"/>
</dbReference>
<dbReference type="InterPro" id="IPR000185">
    <property type="entry name" value="SecA"/>
</dbReference>
<evidence type="ECO:0000256" key="15">
    <source>
        <dbReference type="RuleBase" id="RU003874"/>
    </source>
</evidence>
<evidence type="ECO:0000256" key="5">
    <source>
        <dbReference type="ARBA" id="ARBA00022490"/>
    </source>
</evidence>
<evidence type="ECO:0000256" key="2">
    <source>
        <dbReference type="ARBA" id="ARBA00007650"/>
    </source>
</evidence>
<comment type="subcellular location">
    <subcellularLocation>
        <location evidence="14">Cell membrane</location>
        <topology evidence="14">Peripheral membrane protein</topology>
        <orientation evidence="14">Cytoplasmic side</orientation>
    </subcellularLocation>
    <subcellularLocation>
        <location evidence="14">Cytoplasm</location>
    </subcellularLocation>
    <text evidence="14">Distribution is 50-50.</text>
</comment>
<dbReference type="PROSITE" id="PS51196">
    <property type="entry name" value="SECA_MOTOR_DEAD"/>
    <property type="match status" value="1"/>
</dbReference>
<feature type="region of interest" description="Disordered" evidence="16">
    <location>
        <begin position="858"/>
        <end position="881"/>
    </location>
</feature>
<keyword evidence="3 14" id="KW-0813">Transport</keyword>
<evidence type="ECO:0000256" key="12">
    <source>
        <dbReference type="ARBA" id="ARBA00023010"/>
    </source>
</evidence>
<dbReference type="FunFam" id="3.90.1440.10:FF:000001">
    <property type="entry name" value="Preprotein translocase subunit SecA"/>
    <property type="match status" value="1"/>
</dbReference>
<evidence type="ECO:0000259" key="17">
    <source>
        <dbReference type="PROSITE" id="PS51192"/>
    </source>
</evidence>
<dbReference type="InterPro" id="IPR036670">
    <property type="entry name" value="SecA_X-link_sf"/>
</dbReference>
<dbReference type="Pfam" id="PF21090">
    <property type="entry name" value="P-loop_SecA"/>
    <property type="match status" value="1"/>
</dbReference>
<organism evidence="19 20">
    <name type="scientific">Ostreibacterium oceani</name>
    <dbReference type="NCBI Taxonomy" id="2654998"/>
    <lineage>
        <taxon>Bacteria</taxon>
        <taxon>Pseudomonadati</taxon>
        <taxon>Pseudomonadota</taxon>
        <taxon>Gammaproteobacteria</taxon>
        <taxon>Cardiobacteriales</taxon>
        <taxon>Ostreibacteriaceae</taxon>
        <taxon>Ostreibacterium</taxon>
    </lineage>
</organism>
<dbReference type="GO" id="GO:0065002">
    <property type="term" value="P:intracellular protein transmembrane transport"/>
    <property type="evidence" value="ECO:0007669"/>
    <property type="project" value="UniProtKB-UniRule"/>
</dbReference>
<evidence type="ECO:0000256" key="8">
    <source>
        <dbReference type="ARBA" id="ARBA00022833"/>
    </source>
</evidence>
<dbReference type="SMART" id="SM00957">
    <property type="entry name" value="SecA_DEAD"/>
    <property type="match status" value="1"/>
</dbReference>
<evidence type="ECO:0000313" key="20">
    <source>
        <dbReference type="Proteomes" id="UP000471298"/>
    </source>
</evidence>
<dbReference type="Gene3D" id="1.10.3060.10">
    <property type="entry name" value="Helical scaffold and wing domains of SecA"/>
    <property type="match status" value="1"/>
</dbReference>
<keyword evidence="9 14" id="KW-0067">ATP-binding</keyword>
<dbReference type="PRINTS" id="PR00906">
    <property type="entry name" value="SECA"/>
</dbReference>
<dbReference type="EMBL" id="WHNW01000006">
    <property type="protein sequence ID" value="MPV86368.1"/>
    <property type="molecule type" value="Genomic_DNA"/>
</dbReference>
<evidence type="ECO:0000256" key="13">
    <source>
        <dbReference type="ARBA" id="ARBA00023136"/>
    </source>
</evidence>
<dbReference type="InterPro" id="IPR027417">
    <property type="entry name" value="P-loop_NTPase"/>
</dbReference>
<dbReference type="InterPro" id="IPR044722">
    <property type="entry name" value="SecA_SF2_C"/>
</dbReference>
<dbReference type="SUPFAM" id="SSF81886">
    <property type="entry name" value="Helical scaffold and wing domains of SecA"/>
    <property type="match status" value="1"/>
</dbReference>
<evidence type="ECO:0000256" key="11">
    <source>
        <dbReference type="ARBA" id="ARBA00022967"/>
    </source>
</evidence>
<dbReference type="CDD" id="cd18803">
    <property type="entry name" value="SF2_C_secA"/>
    <property type="match status" value="1"/>
</dbReference>
<keyword evidence="13 14" id="KW-0472">Membrane</keyword>
<proteinExistence type="inferred from homology"/>
<keyword evidence="5 14" id="KW-0963">Cytoplasm</keyword>
<dbReference type="Proteomes" id="UP000471298">
    <property type="component" value="Unassembled WGS sequence"/>
</dbReference>
<dbReference type="InterPro" id="IPR014001">
    <property type="entry name" value="Helicase_ATP-bd"/>
</dbReference>
<dbReference type="InterPro" id="IPR004027">
    <property type="entry name" value="SEC_C_motif"/>
</dbReference>
<dbReference type="RefSeq" id="WP_152810367.1">
    <property type="nucleotide sequence ID" value="NZ_WHNW01000006.1"/>
</dbReference>
<evidence type="ECO:0000256" key="1">
    <source>
        <dbReference type="ARBA" id="ARBA00001947"/>
    </source>
</evidence>
<dbReference type="InterPro" id="IPR011116">
    <property type="entry name" value="SecA_Wing/Scaffold"/>
</dbReference>
<evidence type="ECO:0000256" key="3">
    <source>
        <dbReference type="ARBA" id="ARBA00022448"/>
    </source>
</evidence>
<keyword evidence="6" id="KW-0479">Metal-binding</keyword>
<dbReference type="SMART" id="SM00958">
    <property type="entry name" value="SecA_PP_bind"/>
    <property type="match status" value="1"/>
</dbReference>
<evidence type="ECO:0000256" key="6">
    <source>
        <dbReference type="ARBA" id="ARBA00022723"/>
    </source>
</evidence>
<dbReference type="GO" id="GO:0005524">
    <property type="term" value="F:ATP binding"/>
    <property type="evidence" value="ECO:0007669"/>
    <property type="project" value="UniProtKB-UniRule"/>
</dbReference>
<comment type="similarity">
    <text evidence="2 14 15">Belongs to the SecA family.</text>
</comment>
<dbReference type="EC" id="7.4.2.8" evidence="14"/>
<evidence type="ECO:0000256" key="4">
    <source>
        <dbReference type="ARBA" id="ARBA00022475"/>
    </source>
</evidence>
<keyword evidence="12 14" id="KW-0811">Translocation</keyword>
<dbReference type="Gene3D" id="3.90.1440.10">
    <property type="entry name" value="SecA, preprotein cross-linking domain"/>
    <property type="match status" value="1"/>
</dbReference>
<keyword evidence="8" id="KW-0862">Zinc</keyword>
<dbReference type="Pfam" id="PF07516">
    <property type="entry name" value="SecA_SW"/>
    <property type="match status" value="1"/>
</dbReference>
<comment type="function">
    <text evidence="14">Part of the Sec protein translocase complex. Interacts with the SecYEG preprotein conducting channel. Has a central role in coupling the hydrolysis of ATP to the transfer of proteins into and across the cell membrane, serving both as a receptor for the preprotein-SecB complex and as an ATP-driven molecular motor driving the stepwise translocation of polypeptide chains across the membrane.</text>
</comment>
<sequence>MIGKLASKIVGSRNDRFIKSLTKKVNAINALESKMQALSDEDLQAKTTAFKSRIAAGETLDDLLVEAFAVCREAAIRTIGLRHYDVQLIGGIVLHMGKIAEMRTGEGKTLVATLAVYLNALSGNGVHVVTVNDYLARRDAEQMGKLYEFLGLTTGVCVGQMPIEEKIAAYECDVIYGTNNELGFDYLRTNMALDVESRLQKTLNFAIIDEVDSILIDEARTPLIISGPVDQDNDIYRRLNNIVPHLHKQTDDSAAGDFTVDEKDKSVGLTDDGHDKVERLLRDAGLLTAEESIYNPANIRLFHHLNACLRAHNLYHKDDHYIVSNGEIVIVDEFTGRTMPGRRWSEGLHQAIEAKEGVEIQSENQTLASITFQNFFRQYDKLAGMTGTADTEAAEFQQIYDLETIVVPTNLPVRRADEADAVFLNTKGKFGAVVEDIIDSHKRGQPVLVGTTSIEVSEAIGEQLKATDIPFELLNAKQHEREAHIIENAGCLGAVTIATNMAGRGTDIVLGGNLEAKLRTLAENNPEGVDDKTMAEVKAKWQQDHDAVVAAGGLRIIGTERHESRRIDNQLRGRAGRQGDPGSSKFYLSLDDSLMRIFASPKMAGMMQKLGMTEDEAIEHRMISNAIENAQRKVEAHNFDARKNLIEYDDVSNEQRKVIYQQRNEIMESESVADMLVDLRESAVGAMVDNYLPPEAMPSQWDKQGLENAVMADYGLSLTVDDLIAENPQLTTEEIKSWLMDTLSANYDQKMENADANWRQAFERVMSLRILDEQWRAHLQSMDYLKQGIMLRASRAQKDPRQEYKREAFYVFQSFLDKVAEHITQFFAKVQFREQPIAAEAMKDEKTLENAAYQHPEADGLADSSNQASELDQAAQSASEYPKVGRNELCPCGSGKKYKHCHGRLA</sequence>
<comment type="cofactor">
    <cofactor evidence="1">
        <name>Zn(2+)</name>
        <dbReference type="ChEBI" id="CHEBI:29105"/>
    </cofactor>
</comment>
<feature type="binding site" evidence="14">
    <location>
        <begin position="105"/>
        <end position="109"/>
    </location>
    <ligand>
        <name>ATP</name>
        <dbReference type="ChEBI" id="CHEBI:30616"/>
    </ligand>
</feature>
<feature type="binding site" evidence="14">
    <location>
        <position position="87"/>
    </location>
    <ligand>
        <name>ATP</name>
        <dbReference type="ChEBI" id="CHEBI:30616"/>
    </ligand>
</feature>
<keyword evidence="10 14" id="KW-0653">Protein transport</keyword>
<dbReference type="FunCoup" id="A0A6N7F0Q4">
    <property type="interactions" value="543"/>
</dbReference>
<reference evidence="19 20" key="1">
    <citation type="submission" date="2019-10" db="EMBL/GenBank/DDBJ databases">
        <title>Cardiobacteriales fam. a chemoheterotrophic member of the order Cardiobacteriales, and proposal of Cardiobacteriales fam. nov.</title>
        <authorList>
            <person name="Wang C."/>
        </authorList>
    </citation>
    <scope>NUCLEOTIDE SEQUENCE [LARGE SCALE GENOMIC DNA]</scope>
    <source>
        <strain evidence="19 20">ML27</strain>
    </source>
</reference>
<dbReference type="Pfam" id="PF01043">
    <property type="entry name" value="SecA_PP_bind"/>
    <property type="match status" value="1"/>
</dbReference>
<feature type="domain" description="Helicase ATP-binding" evidence="17">
    <location>
        <begin position="89"/>
        <end position="247"/>
    </location>
</feature>
<comment type="caution">
    <text evidence="19">The sequence shown here is derived from an EMBL/GenBank/DDBJ whole genome shotgun (WGS) entry which is preliminary data.</text>
</comment>
<dbReference type="NCBIfam" id="TIGR00963">
    <property type="entry name" value="secA"/>
    <property type="match status" value="1"/>
</dbReference>
<accession>A0A6N7F0Q4</accession>
<dbReference type="SUPFAM" id="SSF81767">
    <property type="entry name" value="Pre-protein crosslinking domain of SecA"/>
    <property type="match status" value="1"/>
</dbReference>
<dbReference type="GO" id="GO:0017038">
    <property type="term" value="P:protein import"/>
    <property type="evidence" value="ECO:0007669"/>
    <property type="project" value="InterPro"/>
</dbReference>
<evidence type="ECO:0000256" key="9">
    <source>
        <dbReference type="ARBA" id="ARBA00022840"/>
    </source>
</evidence>
<protein>
    <recommendedName>
        <fullName evidence="14 15">Protein translocase subunit SecA</fullName>
        <ecNumber evidence="14">7.4.2.8</ecNumber>
    </recommendedName>
</protein>
<dbReference type="Pfam" id="PF02810">
    <property type="entry name" value="SEC-C"/>
    <property type="match status" value="1"/>
</dbReference>
<dbReference type="PANTHER" id="PTHR30612">
    <property type="entry name" value="SECA INNER MEMBRANE COMPONENT OF SEC PROTEIN SECRETION SYSTEM"/>
    <property type="match status" value="1"/>
</dbReference>
<comment type="catalytic activity">
    <reaction evidence="14">
        <text>ATP + H2O + cellular proteinSide 1 = ADP + phosphate + cellular proteinSide 2.</text>
        <dbReference type="EC" id="7.4.2.8"/>
    </reaction>
</comment>
<keyword evidence="4 14" id="KW-1003">Cell membrane</keyword>
<evidence type="ECO:0000256" key="16">
    <source>
        <dbReference type="SAM" id="MobiDB-lite"/>
    </source>
</evidence>
<dbReference type="HAMAP" id="MF_01382">
    <property type="entry name" value="SecA"/>
    <property type="match status" value="1"/>
</dbReference>
<dbReference type="GO" id="GO:0008564">
    <property type="term" value="F:protein-exporting ATPase activity"/>
    <property type="evidence" value="ECO:0007669"/>
    <property type="project" value="UniProtKB-EC"/>
</dbReference>
<dbReference type="GO" id="GO:0043952">
    <property type="term" value="P:protein transport by the Sec complex"/>
    <property type="evidence" value="ECO:0007669"/>
    <property type="project" value="UniProtKB-ARBA"/>
</dbReference>
<dbReference type="InterPro" id="IPR036266">
    <property type="entry name" value="SecA_Wing/Scaffold_sf"/>
</dbReference>
<keyword evidence="7 14" id="KW-0547">Nucleotide-binding</keyword>
<feature type="domain" description="SecA family profile" evidence="18">
    <location>
        <begin position="3"/>
        <end position="619"/>
    </location>
</feature>
<evidence type="ECO:0000256" key="7">
    <source>
        <dbReference type="ARBA" id="ARBA00022741"/>
    </source>
</evidence>
<dbReference type="SUPFAM" id="SSF52540">
    <property type="entry name" value="P-loop containing nucleoside triphosphate hydrolases"/>
    <property type="match status" value="2"/>
</dbReference>
<evidence type="ECO:0000256" key="10">
    <source>
        <dbReference type="ARBA" id="ARBA00022927"/>
    </source>
</evidence>
<dbReference type="InterPro" id="IPR020937">
    <property type="entry name" value="SecA_CS"/>
</dbReference>
<keyword evidence="20" id="KW-1185">Reference proteome</keyword>
<feature type="compositionally biased region" description="Polar residues" evidence="16">
    <location>
        <begin position="863"/>
        <end position="879"/>
    </location>
</feature>
<dbReference type="AlphaFoldDB" id="A0A6N7F0Q4"/>
<evidence type="ECO:0000313" key="19">
    <source>
        <dbReference type="EMBL" id="MPV86368.1"/>
    </source>
</evidence>
<dbReference type="InterPro" id="IPR014018">
    <property type="entry name" value="SecA_motor_DEAD"/>
</dbReference>
<evidence type="ECO:0000256" key="14">
    <source>
        <dbReference type="HAMAP-Rule" id="MF_01382"/>
    </source>
</evidence>
<dbReference type="FunFam" id="3.40.50.300:FF:000113">
    <property type="entry name" value="Preprotein translocase subunit SecA"/>
    <property type="match status" value="1"/>
</dbReference>
<dbReference type="GO" id="GO:0031522">
    <property type="term" value="C:cell envelope Sec protein transport complex"/>
    <property type="evidence" value="ECO:0007669"/>
    <property type="project" value="TreeGrafter"/>
</dbReference>
<dbReference type="PROSITE" id="PS51192">
    <property type="entry name" value="HELICASE_ATP_BIND_1"/>
    <property type="match status" value="1"/>
</dbReference>
<gene>
    <name evidence="14 19" type="primary">secA</name>
    <name evidence="19" type="ORF">GCU85_06440</name>
</gene>
<dbReference type="PANTHER" id="PTHR30612:SF0">
    <property type="entry name" value="CHLOROPLAST PROTEIN-TRANSPORTING ATPASE"/>
    <property type="match status" value="1"/>
</dbReference>
<dbReference type="GO" id="GO:0005829">
    <property type="term" value="C:cytosol"/>
    <property type="evidence" value="ECO:0007669"/>
    <property type="project" value="TreeGrafter"/>
</dbReference>